<feature type="compositionally biased region" description="Basic and acidic residues" evidence="6">
    <location>
        <begin position="585"/>
        <end position="600"/>
    </location>
</feature>
<keyword evidence="5" id="KW-0206">Cytoskeleton</keyword>
<feature type="region of interest" description="Disordered" evidence="6">
    <location>
        <begin position="1"/>
        <end position="27"/>
    </location>
</feature>
<dbReference type="InterPro" id="IPR027329">
    <property type="entry name" value="TPX2_C"/>
</dbReference>
<feature type="region of interest" description="Disordered" evidence="6">
    <location>
        <begin position="710"/>
        <end position="831"/>
    </location>
</feature>
<name>A0A9J5Z0I7_SOLCO</name>
<comment type="subcellular location">
    <subcellularLocation>
        <location evidence="1">Cytoplasm</location>
        <location evidence="1">Cytoskeleton</location>
    </subcellularLocation>
</comment>
<dbReference type="EMBL" id="JACXVP010000005">
    <property type="protein sequence ID" value="KAG5604876.1"/>
    <property type="molecule type" value="Genomic_DNA"/>
</dbReference>
<feature type="compositionally biased region" description="Polar residues" evidence="6">
    <location>
        <begin position="434"/>
        <end position="443"/>
    </location>
</feature>
<feature type="region of interest" description="Disordered" evidence="6">
    <location>
        <begin position="379"/>
        <end position="450"/>
    </location>
</feature>
<gene>
    <name evidence="8" type="ORF">H5410_026368</name>
</gene>
<feature type="region of interest" description="Disordered" evidence="6">
    <location>
        <begin position="323"/>
        <end position="346"/>
    </location>
</feature>
<dbReference type="Pfam" id="PF06886">
    <property type="entry name" value="TPX2"/>
    <property type="match status" value="1"/>
</dbReference>
<protein>
    <recommendedName>
        <fullName evidence="7">TPX2 C-terminal domain-containing protein</fullName>
    </recommendedName>
</protein>
<dbReference type="GO" id="GO:0005874">
    <property type="term" value="C:microtubule"/>
    <property type="evidence" value="ECO:0007669"/>
    <property type="project" value="UniProtKB-KW"/>
</dbReference>
<proteinExistence type="inferred from homology"/>
<comment type="caution">
    <text evidence="8">The sequence shown here is derived from an EMBL/GenBank/DDBJ whole genome shotgun (WGS) entry which is preliminary data.</text>
</comment>
<feature type="compositionally biased region" description="Basic and acidic residues" evidence="6">
    <location>
        <begin position="806"/>
        <end position="815"/>
    </location>
</feature>
<feature type="compositionally biased region" description="Polar residues" evidence="6">
    <location>
        <begin position="1"/>
        <end position="20"/>
    </location>
</feature>
<dbReference type="PANTHER" id="PTHR47067:SF16">
    <property type="entry name" value="TPX2 (TARGETING PROTEIN FOR XKLP2) PROTEIN FAMILY"/>
    <property type="match status" value="1"/>
</dbReference>
<evidence type="ECO:0000256" key="6">
    <source>
        <dbReference type="SAM" id="MobiDB-lite"/>
    </source>
</evidence>
<feature type="compositionally biased region" description="Basic and acidic residues" evidence="6">
    <location>
        <begin position="761"/>
        <end position="770"/>
    </location>
</feature>
<organism evidence="8 9">
    <name type="scientific">Solanum commersonii</name>
    <name type="common">Commerson's wild potato</name>
    <name type="synonym">Commerson's nightshade</name>
    <dbReference type="NCBI Taxonomy" id="4109"/>
    <lineage>
        <taxon>Eukaryota</taxon>
        <taxon>Viridiplantae</taxon>
        <taxon>Streptophyta</taxon>
        <taxon>Embryophyta</taxon>
        <taxon>Tracheophyta</taxon>
        <taxon>Spermatophyta</taxon>
        <taxon>Magnoliopsida</taxon>
        <taxon>eudicotyledons</taxon>
        <taxon>Gunneridae</taxon>
        <taxon>Pentapetalae</taxon>
        <taxon>asterids</taxon>
        <taxon>lamiids</taxon>
        <taxon>Solanales</taxon>
        <taxon>Solanaceae</taxon>
        <taxon>Solanoideae</taxon>
        <taxon>Solaneae</taxon>
        <taxon>Solanum</taxon>
    </lineage>
</organism>
<evidence type="ECO:0000256" key="4">
    <source>
        <dbReference type="ARBA" id="ARBA00022701"/>
    </source>
</evidence>
<keyword evidence="4" id="KW-0493">Microtubule</keyword>
<reference evidence="8 9" key="1">
    <citation type="submission" date="2020-09" db="EMBL/GenBank/DDBJ databases">
        <title>De no assembly of potato wild relative species, Solanum commersonii.</title>
        <authorList>
            <person name="Cho K."/>
        </authorList>
    </citation>
    <scope>NUCLEOTIDE SEQUENCE [LARGE SCALE GENOMIC DNA]</scope>
    <source>
        <strain evidence="8">LZ3.2</strain>
        <tissue evidence="8">Leaf</tissue>
    </source>
</reference>
<sequence>MDESSSSSACLVRSFSQPSQERTEGDPLLRALSTSVSFGRFMSESLDWEKWSSFTHNRYLEEVGKYAKPGSVAEKKAYFEAQHRKAAAKNAALLLEQQNAAVDESSDLNVTNQNNDHSTVNSELTEPSSCVGIEETQREEGELNVTTQIIDMESELTENGSYEGTEEALGDQGHLNVTNPSVDNCTMLFQLPENSSHMGIEEVQGNEGDNTTTCGSYPIHEEINLETTGSENSIEQSYPVENELKSLNQPENVVVEVSENVVQLKEKTQTKNAAMVGDTVLSMKKKPKKPLTLTTRLTTKNESSKFKSQVKPVTALQPIVTDKSAPTSRNNGKVMTDKKKSNPKSRQMSIKFFSHREETKKPMSPILEKIVNSRFVRSITKTSRDSKIQQTSTLASVSGISKCPSEARQRANKRDRTKLDHQSLCRSRKEEGESLSQSGNLKSINKHGNVACSSPTVFSPFSLRSEERAAKRREFFQKLEQKLNTKEAEEEQQQAKPKANTTSRSKVLISRAKPNPRIHHGRESSSNQMKKGKATSSSKVLISGAKPDPSIHQERESYSNRMKMEKTTSSSKVLTARAKPNTSIHQERELSSNQMKKEKATTSSKLLTTRAKPNVIHQSRAESNSIHRERESSNIALNHQSRDELNASIHRERESSNIALNNQSRDELNASIHRERESSNIALNHQSRDELKASIHRERESLSNQMKKMLRQPCSPKYSGKPVPEVLDIKPRQPWRLSGKPEGTKDFKRENNLPKLSGKTEGSKDAKRENNLPNHFPVPWRLSGKPEGTKDFNRENNLPRLSGKTEGSKDAKRENNLPNHFPVKGRSDNPKSFICESMLENASPNIQV</sequence>
<feature type="region of interest" description="Disordered" evidence="6">
    <location>
        <begin position="105"/>
        <end position="129"/>
    </location>
</feature>
<feature type="domain" description="TPX2 C-terminal" evidence="7">
    <location>
        <begin position="461"/>
        <end position="504"/>
    </location>
</feature>
<keyword evidence="9" id="KW-1185">Reference proteome</keyword>
<feature type="compositionally biased region" description="Basic and acidic residues" evidence="6">
    <location>
        <begin position="405"/>
        <end position="432"/>
    </location>
</feature>
<evidence type="ECO:0000313" key="9">
    <source>
        <dbReference type="Proteomes" id="UP000824120"/>
    </source>
</evidence>
<dbReference type="AlphaFoldDB" id="A0A9J5Z0I7"/>
<evidence type="ECO:0000256" key="3">
    <source>
        <dbReference type="ARBA" id="ARBA00022490"/>
    </source>
</evidence>
<evidence type="ECO:0000256" key="1">
    <source>
        <dbReference type="ARBA" id="ARBA00004245"/>
    </source>
</evidence>
<feature type="region of interest" description="Disordered" evidence="6">
    <location>
        <begin position="484"/>
        <end position="641"/>
    </location>
</feature>
<feature type="compositionally biased region" description="Basic and acidic residues" evidence="6">
    <location>
        <begin position="742"/>
        <end position="752"/>
    </location>
</feature>
<comment type="similarity">
    <text evidence="2">Belongs to the TPX2 family.</text>
</comment>
<dbReference type="InterPro" id="IPR044216">
    <property type="entry name" value="WDL7"/>
</dbReference>
<dbReference type="PANTHER" id="PTHR47067">
    <property type="entry name" value="TPX2 (TARGETING PROTEIN FOR XKLP2) PROTEIN FAMILY-RELATED"/>
    <property type="match status" value="1"/>
</dbReference>
<feature type="compositionally biased region" description="Basic and acidic residues" evidence="6">
    <location>
        <begin position="549"/>
        <end position="566"/>
    </location>
</feature>
<evidence type="ECO:0000256" key="2">
    <source>
        <dbReference type="ARBA" id="ARBA00005885"/>
    </source>
</evidence>
<feature type="compositionally biased region" description="Polar residues" evidence="6">
    <location>
        <begin position="324"/>
        <end position="333"/>
    </location>
</feature>
<evidence type="ECO:0000313" key="8">
    <source>
        <dbReference type="EMBL" id="KAG5604876.1"/>
    </source>
</evidence>
<dbReference type="OrthoDB" id="621651at2759"/>
<evidence type="ECO:0000256" key="5">
    <source>
        <dbReference type="ARBA" id="ARBA00023212"/>
    </source>
</evidence>
<feature type="compositionally biased region" description="Polar residues" evidence="6">
    <location>
        <begin position="107"/>
        <end position="128"/>
    </location>
</feature>
<feature type="compositionally biased region" description="Polar residues" evidence="6">
    <location>
        <begin position="388"/>
        <end position="399"/>
    </location>
</feature>
<dbReference type="Proteomes" id="UP000824120">
    <property type="component" value="Chromosome 5"/>
</dbReference>
<accession>A0A9J5Z0I7</accession>
<feature type="compositionally biased region" description="Polar residues" evidence="6">
    <location>
        <begin position="524"/>
        <end position="540"/>
    </location>
</feature>
<evidence type="ECO:0000259" key="7">
    <source>
        <dbReference type="Pfam" id="PF06886"/>
    </source>
</evidence>
<keyword evidence="3" id="KW-0963">Cytoplasm</keyword>